<gene>
    <name evidence="4" type="ORF">CK498_22330</name>
</gene>
<dbReference type="SUPFAM" id="SSF51430">
    <property type="entry name" value="NAD(P)-linked oxidoreductase"/>
    <property type="match status" value="1"/>
</dbReference>
<dbReference type="InterPro" id="IPR020471">
    <property type="entry name" value="AKR"/>
</dbReference>
<dbReference type="AlphaFoldDB" id="A0A2A2EQB3"/>
<dbReference type="Gene3D" id="3.20.20.100">
    <property type="entry name" value="NADP-dependent oxidoreductase domain"/>
    <property type="match status" value="1"/>
</dbReference>
<sequence>MSPFLARLEEVKSPRIGLGCMNLSHGYGNPLPEGEALHALEAAFDMGYRHFDTATLYGATANEQLLGKALAGKRDRLLLASKGGMAIDPGLGKKVIDGRPDTLRRQCEASLGRLRTDHLDIYYLHRLDPQVPIEESVGSLGRLVEEGKIRSIGLSEVSAATLRRASAEHPIAAVQSEYSLWTRNPEIALMDACREAAIPLVAFSPLGRGFLAGAVSDCADLAENDMRRQMPRFSTEHLPHNLQQLDALRGEAKALGVSTAQLALAWLTAKGNDILPIPGSRSVPHMRENLAAETLQLDAACVARLDAMMTHDRIAGGRYTEAQQSEVDTETFAGGSPSMPTTS</sequence>
<protein>
    <submittedName>
        <fullName evidence="4">Aldo/keto reductase</fullName>
    </submittedName>
</protein>
<dbReference type="PANTHER" id="PTHR43625:SF40">
    <property type="entry name" value="ALDO-KETO REDUCTASE YAKC [NADP(+)]"/>
    <property type="match status" value="1"/>
</dbReference>
<dbReference type="GO" id="GO:0016491">
    <property type="term" value="F:oxidoreductase activity"/>
    <property type="evidence" value="ECO:0007669"/>
    <property type="project" value="UniProtKB-KW"/>
</dbReference>
<evidence type="ECO:0000256" key="1">
    <source>
        <dbReference type="ARBA" id="ARBA00023002"/>
    </source>
</evidence>
<accession>A0A2A2EQB3</accession>
<dbReference type="OrthoDB" id="9772407at2"/>
<keyword evidence="5" id="KW-1185">Reference proteome</keyword>
<comment type="caution">
    <text evidence="4">The sequence shown here is derived from an EMBL/GenBank/DDBJ whole genome shotgun (WGS) entry which is preliminary data.</text>
</comment>
<feature type="domain" description="NADP-dependent oxidoreductase" evidence="3">
    <location>
        <begin position="15"/>
        <end position="308"/>
    </location>
</feature>
<name>A0A2A2EQB3_9GAMM</name>
<proteinExistence type="predicted"/>
<evidence type="ECO:0000256" key="2">
    <source>
        <dbReference type="SAM" id="MobiDB-lite"/>
    </source>
</evidence>
<feature type="region of interest" description="Disordered" evidence="2">
    <location>
        <begin position="320"/>
        <end position="343"/>
    </location>
</feature>
<dbReference type="InterPro" id="IPR036812">
    <property type="entry name" value="NAD(P)_OxRdtase_dom_sf"/>
</dbReference>
<dbReference type="InterPro" id="IPR023210">
    <property type="entry name" value="NADP_OxRdtase_dom"/>
</dbReference>
<organism evidence="4 5">
    <name type="scientific">Halomonas salipaludis</name>
    <dbReference type="NCBI Taxonomy" id="2032625"/>
    <lineage>
        <taxon>Bacteria</taxon>
        <taxon>Pseudomonadati</taxon>
        <taxon>Pseudomonadota</taxon>
        <taxon>Gammaproteobacteria</taxon>
        <taxon>Oceanospirillales</taxon>
        <taxon>Halomonadaceae</taxon>
        <taxon>Halomonas</taxon>
    </lineage>
</organism>
<evidence type="ECO:0000259" key="3">
    <source>
        <dbReference type="Pfam" id="PF00248"/>
    </source>
</evidence>
<dbReference type="Pfam" id="PF00248">
    <property type="entry name" value="Aldo_ket_red"/>
    <property type="match status" value="1"/>
</dbReference>
<evidence type="ECO:0000313" key="4">
    <source>
        <dbReference type="EMBL" id="PAU74562.1"/>
    </source>
</evidence>
<dbReference type="RefSeq" id="WP_095623068.1">
    <property type="nucleotide sequence ID" value="NZ_NSKB01000010.1"/>
</dbReference>
<dbReference type="EMBL" id="NSKB01000010">
    <property type="protein sequence ID" value="PAU74562.1"/>
    <property type="molecule type" value="Genomic_DNA"/>
</dbReference>
<dbReference type="PANTHER" id="PTHR43625">
    <property type="entry name" value="AFLATOXIN B1 ALDEHYDE REDUCTASE"/>
    <property type="match status" value="1"/>
</dbReference>
<keyword evidence="1" id="KW-0560">Oxidoreductase</keyword>
<reference evidence="4 5" key="1">
    <citation type="submission" date="2017-08" db="EMBL/GenBank/DDBJ databases">
        <title>Halomonas alkalisoli sp. nov., isolated from saline alkaline soil.</title>
        <authorList>
            <person name="Wang D."/>
            <person name="Zhang G."/>
        </authorList>
    </citation>
    <scope>NUCLEOTIDE SEQUENCE [LARGE SCALE GENOMIC DNA]</scope>
    <source>
        <strain evidence="4 5">WRN001</strain>
    </source>
</reference>
<dbReference type="PRINTS" id="PR00069">
    <property type="entry name" value="ALDKETRDTASE"/>
</dbReference>
<evidence type="ECO:0000313" key="5">
    <source>
        <dbReference type="Proteomes" id="UP000217771"/>
    </source>
</evidence>
<dbReference type="GO" id="GO:0005737">
    <property type="term" value="C:cytoplasm"/>
    <property type="evidence" value="ECO:0007669"/>
    <property type="project" value="TreeGrafter"/>
</dbReference>
<dbReference type="InterPro" id="IPR050791">
    <property type="entry name" value="Aldo-Keto_reductase"/>
</dbReference>
<dbReference type="Proteomes" id="UP000217771">
    <property type="component" value="Unassembled WGS sequence"/>
</dbReference>